<evidence type="ECO:0000256" key="6">
    <source>
        <dbReference type="SAM" id="MobiDB-lite"/>
    </source>
</evidence>
<comment type="subcellular location">
    <subcellularLocation>
        <location evidence="1">Secreted</location>
    </subcellularLocation>
</comment>
<dbReference type="Proteomes" id="UP000681722">
    <property type="component" value="Unassembled WGS sequence"/>
</dbReference>
<dbReference type="GO" id="GO:0005576">
    <property type="term" value="C:extracellular region"/>
    <property type="evidence" value="ECO:0007669"/>
    <property type="project" value="UniProtKB-SubCell"/>
</dbReference>
<dbReference type="GO" id="GO:0030145">
    <property type="term" value="F:manganese ion binding"/>
    <property type="evidence" value="ECO:0007669"/>
    <property type="project" value="InterPro"/>
</dbReference>
<accession>A0A815GW40</accession>
<evidence type="ECO:0000256" key="5">
    <source>
        <dbReference type="ARBA" id="ARBA00023211"/>
    </source>
</evidence>
<keyword evidence="3" id="KW-0964">Secreted</keyword>
<dbReference type="CDD" id="cd02241">
    <property type="entry name" value="cupin_OxOx"/>
    <property type="match status" value="1"/>
</dbReference>
<keyword evidence="4" id="KW-0479">Metal-binding</keyword>
<evidence type="ECO:0000256" key="1">
    <source>
        <dbReference type="ARBA" id="ARBA00004613"/>
    </source>
</evidence>
<feature type="domain" description="Cupin type-1" evidence="8">
    <location>
        <begin position="155"/>
        <end position="302"/>
    </location>
</feature>
<dbReference type="SUPFAM" id="SSF51182">
    <property type="entry name" value="RmlC-like cupins"/>
    <property type="match status" value="1"/>
</dbReference>
<dbReference type="OrthoDB" id="10015278at2759"/>
<feature type="signal peptide" evidence="7">
    <location>
        <begin position="1"/>
        <end position="22"/>
    </location>
</feature>
<dbReference type="EMBL" id="CAJOBC010061513">
    <property type="protein sequence ID" value="CAF4211313.1"/>
    <property type="molecule type" value="Genomic_DNA"/>
</dbReference>
<evidence type="ECO:0000259" key="8">
    <source>
        <dbReference type="SMART" id="SM00835"/>
    </source>
</evidence>
<dbReference type="InterPro" id="IPR011051">
    <property type="entry name" value="RmlC_Cupin_sf"/>
</dbReference>
<evidence type="ECO:0000313" key="9">
    <source>
        <dbReference type="EMBL" id="CAF1345822.1"/>
    </source>
</evidence>
<protein>
    <recommendedName>
        <fullName evidence="8">Cupin type-1 domain-containing protein</fullName>
    </recommendedName>
</protein>
<evidence type="ECO:0000313" key="10">
    <source>
        <dbReference type="EMBL" id="CAF4211313.1"/>
    </source>
</evidence>
<reference evidence="9" key="1">
    <citation type="submission" date="2021-02" db="EMBL/GenBank/DDBJ databases">
        <authorList>
            <person name="Nowell W R."/>
        </authorList>
    </citation>
    <scope>NUCLEOTIDE SEQUENCE</scope>
</reference>
<feature type="region of interest" description="Disordered" evidence="6">
    <location>
        <begin position="37"/>
        <end position="77"/>
    </location>
</feature>
<dbReference type="InterPro" id="IPR001929">
    <property type="entry name" value="Germin"/>
</dbReference>
<keyword evidence="5" id="KW-0464">Manganese</keyword>
<dbReference type="PROSITE" id="PS00725">
    <property type="entry name" value="GERMIN"/>
    <property type="match status" value="1"/>
</dbReference>
<dbReference type="InterPro" id="IPR014710">
    <property type="entry name" value="RmlC-like_jellyroll"/>
</dbReference>
<name>A0A815GW40_9BILA</name>
<sequence length="345" mass="38061">MAGIRLLHCVLLVTFSFIQVGSMNGYTSNIGMKQDQVNPNYGQGGFGQQQEQQRPMFRPQLQSQTSQGSNYGGSRFLDQSRSQIGSTFQRKMMFDQQQRKHSSKLATICIFHVKIVLVVAGMVEPNIKFLEDIKGSVNEISLEEKLANMSSNYVFDFKNAQVGVSTGNGGRVVSANARNFPILINHKIAMTVGFLEPCGMNLPHVHPRATEINYAAKGDFQTGFFQENGGKFVGHIVREGQVSVFPQGAIHFEQNMGCETAMFVAAFDHEDPGTLTIADGFFSLPTDILAASLGGISEDDVMRLGSNLPKNAGFGTEECLIRCGLKPQQDRNIDVRQPVNNYEQY</sequence>
<evidence type="ECO:0000256" key="7">
    <source>
        <dbReference type="SAM" id="SignalP"/>
    </source>
</evidence>
<proteinExistence type="inferred from homology"/>
<evidence type="ECO:0000313" key="11">
    <source>
        <dbReference type="Proteomes" id="UP000663829"/>
    </source>
</evidence>
<feature type="chain" id="PRO_5035605362" description="Cupin type-1 domain-containing protein" evidence="7">
    <location>
        <begin position="23"/>
        <end position="345"/>
    </location>
</feature>
<dbReference type="InterPro" id="IPR006045">
    <property type="entry name" value="Cupin_1"/>
</dbReference>
<dbReference type="Gene3D" id="2.60.120.10">
    <property type="entry name" value="Jelly Rolls"/>
    <property type="match status" value="1"/>
</dbReference>
<gene>
    <name evidence="9" type="ORF">GPM918_LOCUS30660</name>
    <name evidence="10" type="ORF">SRO942_LOCUS31282</name>
</gene>
<keyword evidence="11" id="KW-1185">Reference proteome</keyword>
<evidence type="ECO:0000256" key="3">
    <source>
        <dbReference type="ARBA" id="ARBA00022525"/>
    </source>
</evidence>
<dbReference type="Proteomes" id="UP000663829">
    <property type="component" value="Unassembled WGS sequence"/>
</dbReference>
<dbReference type="PANTHER" id="PTHR31238">
    <property type="entry name" value="GERMIN-LIKE PROTEIN SUBFAMILY 3 MEMBER 3"/>
    <property type="match status" value="1"/>
</dbReference>
<comment type="caution">
    <text evidence="9">The sequence shown here is derived from an EMBL/GenBank/DDBJ whole genome shotgun (WGS) entry which is preliminary data.</text>
</comment>
<comment type="similarity">
    <text evidence="2">Belongs to the germin family.</text>
</comment>
<keyword evidence="7" id="KW-0732">Signal</keyword>
<feature type="compositionally biased region" description="Polar residues" evidence="6">
    <location>
        <begin position="60"/>
        <end position="69"/>
    </location>
</feature>
<organism evidence="9 11">
    <name type="scientific">Didymodactylos carnosus</name>
    <dbReference type="NCBI Taxonomy" id="1234261"/>
    <lineage>
        <taxon>Eukaryota</taxon>
        <taxon>Metazoa</taxon>
        <taxon>Spiralia</taxon>
        <taxon>Gnathifera</taxon>
        <taxon>Rotifera</taxon>
        <taxon>Eurotatoria</taxon>
        <taxon>Bdelloidea</taxon>
        <taxon>Philodinida</taxon>
        <taxon>Philodinidae</taxon>
        <taxon>Didymodactylos</taxon>
    </lineage>
</organism>
<dbReference type="InterPro" id="IPR019780">
    <property type="entry name" value="Germin_Mn-BS"/>
</dbReference>
<dbReference type="SMART" id="SM00835">
    <property type="entry name" value="Cupin_1"/>
    <property type="match status" value="1"/>
</dbReference>
<evidence type="ECO:0000256" key="4">
    <source>
        <dbReference type="ARBA" id="ARBA00022723"/>
    </source>
</evidence>
<dbReference type="EMBL" id="CAJNOQ010014647">
    <property type="protein sequence ID" value="CAF1345822.1"/>
    <property type="molecule type" value="Genomic_DNA"/>
</dbReference>
<dbReference type="AlphaFoldDB" id="A0A815GW40"/>
<evidence type="ECO:0000256" key="2">
    <source>
        <dbReference type="ARBA" id="ARBA00007456"/>
    </source>
</evidence>
<dbReference type="Pfam" id="PF00190">
    <property type="entry name" value="Cupin_1"/>
    <property type="match status" value="1"/>
</dbReference>
<dbReference type="PRINTS" id="PR00325">
    <property type="entry name" value="GERMIN"/>
</dbReference>